<dbReference type="PANTHER" id="PTHR11654">
    <property type="entry name" value="OLIGOPEPTIDE TRANSPORTER-RELATED"/>
    <property type="match status" value="1"/>
</dbReference>
<reference evidence="2" key="2">
    <citation type="submission" date="2021-12" db="EMBL/GenBank/DDBJ databases">
        <title>Resequencing data analysis of finger millet.</title>
        <authorList>
            <person name="Hatakeyama M."/>
            <person name="Aluri S."/>
            <person name="Balachadran M.T."/>
            <person name="Sivarajan S.R."/>
            <person name="Poveda L."/>
            <person name="Shimizu-Inatsugi R."/>
            <person name="Schlapbach R."/>
            <person name="Sreeman S.M."/>
            <person name="Shimizu K.K."/>
        </authorList>
    </citation>
    <scope>NUCLEOTIDE SEQUENCE</scope>
</reference>
<comment type="caution">
    <text evidence="2">The sequence shown here is derived from an EMBL/GenBank/DDBJ whole genome shotgun (WGS) entry which is preliminary data.</text>
</comment>
<accession>A0AAV5F2Z3</accession>
<organism evidence="2 3">
    <name type="scientific">Eleusine coracana subsp. coracana</name>
    <dbReference type="NCBI Taxonomy" id="191504"/>
    <lineage>
        <taxon>Eukaryota</taxon>
        <taxon>Viridiplantae</taxon>
        <taxon>Streptophyta</taxon>
        <taxon>Embryophyta</taxon>
        <taxon>Tracheophyta</taxon>
        <taxon>Spermatophyta</taxon>
        <taxon>Magnoliopsida</taxon>
        <taxon>Liliopsida</taxon>
        <taxon>Poales</taxon>
        <taxon>Poaceae</taxon>
        <taxon>PACMAD clade</taxon>
        <taxon>Chloridoideae</taxon>
        <taxon>Cynodonteae</taxon>
        <taxon>Eleusininae</taxon>
        <taxon>Eleusine</taxon>
    </lineage>
</organism>
<sequence>MVLSVVVMVAAALVESRRIRAVLAGAQPMSIFWLLPQYEFFYTRVPAAMRTVGIALYLSVFGVGSFLGAFLITALEMATAKDGDGRGWFSDDPKEAHLDKYYWFLTLLSSVSFVVFLHLCNYYRSTDASPSGK</sequence>
<dbReference type="Gene3D" id="1.20.1250.20">
    <property type="entry name" value="MFS general substrate transporter like domains"/>
    <property type="match status" value="1"/>
</dbReference>
<protein>
    <submittedName>
        <fullName evidence="2">Uncharacterized protein</fullName>
    </submittedName>
</protein>
<keyword evidence="1" id="KW-0812">Transmembrane</keyword>
<dbReference type="SUPFAM" id="SSF103473">
    <property type="entry name" value="MFS general substrate transporter"/>
    <property type="match status" value="1"/>
</dbReference>
<name>A0AAV5F2Z3_ELECO</name>
<dbReference type="InterPro" id="IPR036259">
    <property type="entry name" value="MFS_trans_sf"/>
</dbReference>
<evidence type="ECO:0000313" key="2">
    <source>
        <dbReference type="EMBL" id="GJN29171.1"/>
    </source>
</evidence>
<keyword evidence="3" id="KW-1185">Reference proteome</keyword>
<keyword evidence="1" id="KW-1133">Transmembrane helix</keyword>
<reference evidence="2" key="1">
    <citation type="journal article" date="2018" name="DNA Res.">
        <title>Multiple hybrid de novo genome assembly of finger millet, an orphan allotetraploid crop.</title>
        <authorList>
            <person name="Hatakeyama M."/>
            <person name="Aluri S."/>
            <person name="Balachadran M.T."/>
            <person name="Sivarajan S.R."/>
            <person name="Patrignani A."/>
            <person name="Gruter S."/>
            <person name="Poveda L."/>
            <person name="Shimizu-Inatsugi R."/>
            <person name="Baeten J."/>
            <person name="Francoijs K.J."/>
            <person name="Nataraja K.N."/>
            <person name="Reddy Y.A.N."/>
            <person name="Phadnis S."/>
            <person name="Ravikumar R.L."/>
            <person name="Schlapbach R."/>
            <person name="Sreeman S.M."/>
            <person name="Shimizu K.K."/>
        </authorList>
    </citation>
    <scope>NUCLEOTIDE SEQUENCE</scope>
</reference>
<proteinExistence type="predicted"/>
<gene>
    <name evidence="2" type="primary">gb17368</name>
    <name evidence="2" type="ORF">PR202_gb17368</name>
</gene>
<evidence type="ECO:0000256" key="1">
    <source>
        <dbReference type="SAM" id="Phobius"/>
    </source>
</evidence>
<dbReference type="Proteomes" id="UP001054889">
    <property type="component" value="Unassembled WGS sequence"/>
</dbReference>
<dbReference type="AlphaFoldDB" id="A0AAV5F2Z3"/>
<dbReference type="EMBL" id="BQKI01000081">
    <property type="protein sequence ID" value="GJN29171.1"/>
    <property type="molecule type" value="Genomic_DNA"/>
</dbReference>
<feature type="transmembrane region" description="Helical" evidence="1">
    <location>
        <begin position="101"/>
        <end position="124"/>
    </location>
</feature>
<keyword evidence="1" id="KW-0472">Membrane</keyword>
<evidence type="ECO:0000313" key="3">
    <source>
        <dbReference type="Proteomes" id="UP001054889"/>
    </source>
</evidence>
<feature type="transmembrane region" description="Helical" evidence="1">
    <location>
        <begin position="54"/>
        <end position="80"/>
    </location>
</feature>